<dbReference type="KEGG" id="cpra:CPter91_3232"/>
<evidence type="ECO:0000313" key="1">
    <source>
        <dbReference type="EMBL" id="AMP05563.1"/>
    </source>
</evidence>
<dbReference type="AlphaFoldDB" id="A0A127Q6B0"/>
<dbReference type="STRING" id="279113.CPter91_3232"/>
<name>A0A127Q6B0_9BURK</name>
<proteinExistence type="predicted"/>
<organism evidence="1 2">
    <name type="scientific">Collimonas pratensis</name>
    <dbReference type="NCBI Taxonomy" id="279113"/>
    <lineage>
        <taxon>Bacteria</taxon>
        <taxon>Pseudomonadati</taxon>
        <taxon>Pseudomonadota</taxon>
        <taxon>Betaproteobacteria</taxon>
        <taxon>Burkholderiales</taxon>
        <taxon>Oxalobacteraceae</taxon>
        <taxon>Collimonas</taxon>
    </lineage>
</organism>
<dbReference type="Proteomes" id="UP000074561">
    <property type="component" value="Chromosome"/>
</dbReference>
<dbReference type="PATRIC" id="fig|279113.9.peg.3193"/>
<accession>A0A127Q6B0</accession>
<sequence length="38" mass="4231">MPEKPVEVFVPLSELDSLDQRSSPVLPNCQTLPANTYD</sequence>
<reference evidence="1 2" key="1">
    <citation type="submission" date="2015-11" db="EMBL/GenBank/DDBJ databases">
        <title>Exploring the genomic traits of fungus-feeding bacterial genus Collimonas.</title>
        <authorList>
            <person name="Song C."/>
            <person name="Schmidt R."/>
            <person name="de Jager V."/>
            <person name="Krzyzanowska D."/>
            <person name="Jongedijk E."/>
            <person name="Cankar K."/>
            <person name="Beekwilder J."/>
            <person name="van Veen A."/>
            <person name="de Boer W."/>
            <person name="van Veen J.A."/>
            <person name="Garbeva P."/>
        </authorList>
    </citation>
    <scope>NUCLEOTIDE SEQUENCE [LARGE SCALE GENOMIC DNA]</scope>
    <source>
        <strain evidence="1 2">Ter91</strain>
    </source>
</reference>
<evidence type="ECO:0000313" key="2">
    <source>
        <dbReference type="Proteomes" id="UP000074561"/>
    </source>
</evidence>
<dbReference type="EMBL" id="CP013234">
    <property type="protein sequence ID" value="AMP05563.1"/>
    <property type="molecule type" value="Genomic_DNA"/>
</dbReference>
<gene>
    <name evidence="1" type="ORF">CPter91_3232</name>
</gene>
<protein>
    <submittedName>
        <fullName evidence="1">Uncharacterized protein</fullName>
    </submittedName>
</protein>